<name>A0A8H3X453_GIGMA</name>
<dbReference type="FunFam" id="2.130.10.10:FF:000074">
    <property type="entry name" value="Angio-associated migratory cell protein-like protein"/>
    <property type="match status" value="1"/>
</dbReference>
<dbReference type="InterPro" id="IPR019775">
    <property type="entry name" value="WD40_repeat_CS"/>
</dbReference>
<dbReference type="EMBL" id="WTPW01002114">
    <property type="protein sequence ID" value="KAF0396571.1"/>
    <property type="molecule type" value="Genomic_DNA"/>
</dbReference>
<dbReference type="SMART" id="SM00320">
    <property type="entry name" value="WD40"/>
    <property type="match status" value="8"/>
</dbReference>
<keyword evidence="8" id="KW-1185">Reference proteome</keyword>
<dbReference type="InterPro" id="IPR020472">
    <property type="entry name" value="WD40_PAC1"/>
</dbReference>
<evidence type="ECO:0000256" key="2">
    <source>
        <dbReference type="ARBA" id="ARBA00022490"/>
    </source>
</evidence>
<feature type="repeat" description="WD" evidence="5">
    <location>
        <begin position="106"/>
        <end position="147"/>
    </location>
</feature>
<feature type="repeat" description="WD" evidence="5">
    <location>
        <begin position="157"/>
        <end position="188"/>
    </location>
</feature>
<dbReference type="InterPro" id="IPR036322">
    <property type="entry name" value="WD40_repeat_dom_sf"/>
</dbReference>
<dbReference type="InterPro" id="IPR001680">
    <property type="entry name" value="WD40_rpt"/>
</dbReference>
<dbReference type="InterPro" id="IPR015943">
    <property type="entry name" value="WD40/YVTN_repeat-like_dom_sf"/>
</dbReference>
<accession>A0A8H3X453</accession>
<evidence type="ECO:0000313" key="7">
    <source>
        <dbReference type="EMBL" id="KAF0396571.1"/>
    </source>
</evidence>
<evidence type="ECO:0000256" key="4">
    <source>
        <dbReference type="ARBA" id="ARBA00022737"/>
    </source>
</evidence>
<sequence>MADQEEFIEQDEIVEEQVLDDQNNEPIPMDDDDDNAEVEDEVNINETNNEEMVELVDDSVQGFFGHKDSVYAVDIHPIDQNIIVSGGGDEKSFLWRSDTGEQICELSGHVDTVQTVLFSKDGQYVASGGMDGKVFVWKVDSRELIASLEGPDEIVWLDWHPKGTILLAGANDATIWMWQIPSGNCMNVFSGHAGPVTAGQFTPDGKKIVTGSEDSSLMLWDPKTASTTLKISREDARFHREGITSLAINKESALVLTGSTDGSAILVNLSNGAILGSFENHTESVETVGFCNVLPLSATGSVDNKLNIWDVNTMRLRQTCHHEDAIIKLQWHLDSPLLTTCSADRTVRLWDGRTGNNEKTWHGHQDSILGFSLSNDGKKVITAGDDHVCLVFNV</sequence>
<proteinExistence type="predicted"/>
<comment type="subcellular location">
    <subcellularLocation>
        <location evidence="1">Cytoplasm</location>
    </subcellularLocation>
</comment>
<dbReference type="PANTHER" id="PTHR19857:SF8">
    <property type="entry name" value="ANGIO-ASSOCIATED MIGRATORY CELL PROTEIN"/>
    <property type="match status" value="1"/>
</dbReference>
<feature type="repeat" description="WD" evidence="5">
    <location>
        <begin position="361"/>
        <end position="394"/>
    </location>
</feature>
<feature type="region of interest" description="Disordered" evidence="6">
    <location>
        <begin position="1"/>
        <end position="35"/>
    </location>
</feature>
<dbReference type="CDD" id="cd00200">
    <property type="entry name" value="WD40"/>
    <property type="match status" value="1"/>
</dbReference>
<dbReference type="GO" id="GO:0005737">
    <property type="term" value="C:cytoplasm"/>
    <property type="evidence" value="ECO:0007669"/>
    <property type="project" value="UniProtKB-SubCell"/>
</dbReference>
<dbReference type="Proteomes" id="UP000439903">
    <property type="component" value="Unassembled WGS sequence"/>
</dbReference>
<dbReference type="InterPro" id="IPR051179">
    <property type="entry name" value="WD_repeat_multifunction"/>
</dbReference>
<gene>
    <name evidence="7" type="ORF">F8M41_010058</name>
</gene>
<evidence type="ECO:0000256" key="6">
    <source>
        <dbReference type="SAM" id="MobiDB-lite"/>
    </source>
</evidence>
<keyword evidence="2" id="KW-0963">Cytoplasm</keyword>
<dbReference type="PANTHER" id="PTHR19857">
    <property type="entry name" value="MITOCHONDRIAL DIVISION PROTEIN 1-RELATED"/>
    <property type="match status" value="1"/>
</dbReference>
<feature type="repeat" description="WD" evidence="5">
    <location>
        <begin position="189"/>
        <end position="230"/>
    </location>
</feature>
<reference evidence="7 8" key="1">
    <citation type="journal article" date="2019" name="Environ. Microbiol.">
        <title>At the nexus of three kingdoms: the genome of the mycorrhizal fungus Gigaspora margarita provides insights into plant, endobacterial and fungal interactions.</title>
        <authorList>
            <person name="Venice F."/>
            <person name="Ghignone S."/>
            <person name="Salvioli di Fossalunga A."/>
            <person name="Amselem J."/>
            <person name="Novero M."/>
            <person name="Xianan X."/>
            <person name="Sedzielewska Toro K."/>
            <person name="Morin E."/>
            <person name="Lipzen A."/>
            <person name="Grigoriev I.V."/>
            <person name="Henrissat B."/>
            <person name="Martin F.M."/>
            <person name="Bonfante P."/>
        </authorList>
    </citation>
    <scope>NUCLEOTIDE SEQUENCE [LARGE SCALE GENOMIC DNA]</scope>
    <source>
        <strain evidence="7 8">BEG34</strain>
    </source>
</reference>
<feature type="repeat" description="WD" evidence="5">
    <location>
        <begin position="63"/>
        <end position="105"/>
    </location>
</feature>
<keyword evidence="4" id="KW-0677">Repeat</keyword>
<dbReference type="PRINTS" id="PR00320">
    <property type="entry name" value="GPROTEINBRPT"/>
</dbReference>
<dbReference type="Pfam" id="PF00400">
    <property type="entry name" value="WD40"/>
    <property type="match status" value="8"/>
</dbReference>
<dbReference type="SUPFAM" id="SSF50978">
    <property type="entry name" value="WD40 repeat-like"/>
    <property type="match status" value="1"/>
</dbReference>
<protein>
    <submittedName>
        <fullName evidence="7">WD40 repeat-like protein</fullName>
    </submittedName>
</protein>
<comment type="caution">
    <text evidence="7">The sequence shown here is derived from an EMBL/GenBank/DDBJ whole genome shotgun (WGS) entry which is preliminary data.</text>
</comment>
<feature type="repeat" description="WD" evidence="5">
    <location>
        <begin position="319"/>
        <end position="360"/>
    </location>
</feature>
<dbReference type="OrthoDB" id="10261640at2759"/>
<keyword evidence="3 5" id="KW-0853">WD repeat</keyword>
<dbReference type="PROSITE" id="PS50082">
    <property type="entry name" value="WD_REPEATS_2"/>
    <property type="match status" value="7"/>
</dbReference>
<evidence type="ECO:0000256" key="3">
    <source>
        <dbReference type="ARBA" id="ARBA00022574"/>
    </source>
</evidence>
<evidence type="ECO:0000256" key="1">
    <source>
        <dbReference type="ARBA" id="ARBA00004496"/>
    </source>
</evidence>
<evidence type="ECO:0000256" key="5">
    <source>
        <dbReference type="PROSITE-ProRule" id="PRU00221"/>
    </source>
</evidence>
<dbReference type="PROSITE" id="PS00678">
    <property type="entry name" value="WD_REPEATS_1"/>
    <property type="match status" value="1"/>
</dbReference>
<feature type="repeat" description="WD" evidence="5">
    <location>
        <begin position="278"/>
        <end position="319"/>
    </location>
</feature>
<evidence type="ECO:0000313" key="8">
    <source>
        <dbReference type="Proteomes" id="UP000439903"/>
    </source>
</evidence>
<dbReference type="Gene3D" id="2.130.10.10">
    <property type="entry name" value="YVTN repeat-like/Quinoprotein amine dehydrogenase"/>
    <property type="match status" value="1"/>
</dbReference>
<dbReference type="AlphaFoldDB" id="A0A8H3X453"/>
<organism evidence="7 8">
    <name type="scientific">Gigaspora margarita</name>
    <dbReference type="NCBI Taxonomy" id="4874"/>
    <lineage>
        <taxon>Eukaryota</taxon>
        <taxon>Fungi</taxon>
        <taxon>Fungi incertae sedis</taxon>
        <taxon>Mucoromycota</taxon>
        <taxon>Glomeromycotina</taxon>
        <taxon>Glomeromycetes</taxon>
        <taxon>Diversisporales</taxon>
        <taxon>Gigasporaceae</taxon>
        <taxon>Gigaspora</taxon>
    </lineage>
</organism>
<dbReference type="PROSITE" id="PS50294">
    <property type="entry name" value="WD_REPEATS_REGION"/>
    <property type="match status" value="5"/>
</dbReference>